<keyword evidence="2" id="KW-0812">Transmembrane</keyword>
<dbReference type="AlphaFoldDB" id="A0A1B1TDX4"/>
<sequence>MRRGFAAVFIAALILIQVGIFVDNNTLNYQMSTISRDHEQGHENATSLDLLLVGNSYTDYNDLNVKLERILDVSGENSDVESVTGGGMRLSEHSEDANQQNSELNQKLAEGHDYVVLQEQSQVPSFTTSSEFWIESKNAIKDLNERINSEGGETILLMTWGRKDGTNTDRNPDYLTMQLHLQQGYEMYLENSTTLEKPVFIAPAGLAFKNIYNQVNDTGVDPSEGENSFSSLYSDGSHPSLDGTYLTSCVLYAVITGESPVGENFPEGISVERSLELQEAAADTVFNNTPGYLYPFEIEEGPGVEFGPDSGSVFAIDPGALINLNVNYSNLAESNDVVNIKIHGPDDWIINWEYSSDTTNGFDFEILSDATEWTEFSITAPLTENGMPLANSLHQFSMEINSNNTGSSDWYNFSMRYGYFHGVEIVEGGGTYSISPYDVATIEITARNLGNTQRDIAVSVRPVDENGSGLGDFSQAFALEDWNVFIQDKMEMNAMWPNETGKIRFQIQSPYLITGTIFFEIKVWSTAIPDEAVNVTQRVNIVPRSGGNLELINIDCQFETKPGDSCRTELIVENTGDIPYDYELNIKETPDWINLEISENIISLDPGEIKNQIYLNASINEGVLSGEHAEIIVELWVDGWSPKTVSFDVTAGDYFSWNLINEDYYHDYNYEERTVNISARWTMENQGNINDGIVVNLDCNIFTDFELELPPEAEGQSSNNPRSFEVLDVEIGESINFTAWMNISYDEISQTMFFIEGPTLSIEARSIRDPRIIYEKSITEDKDLFQENLDNANNEDGGSIIIEFFRVWQTVIISLVVIIFGSIGVVKAIQYRLEQDRKRLGLPSEEDTPTAGEWMSKFMKKTETKIFIESETIDSKGFESDFMNKSKPKEPLKTNTTSKFDIKMASDSLDKAMTEDALDDIVELADDINIEKEIHPQNSNLNEDGFESRLSKLGKRKKEE</sequence>
<protein>
    <recommendedName>
        <fullName evidence="4">DUF4886 domain-containing protein</fullName>
    </recommendedName>
</protein>
<evidence type="ECO:0008006" key="4">
    <source>
        <dbReference type="Google" id="ProtNLM"/>
    </source>
</evidence>
<dbReference type="InterPro" id="IPR036514">
    <property type="entry name" value="SGNH_hydro_sf"/>
</dbReference>
<keyword evidence="2" id="KW-0472">Membrane</keyword>
<reference evidence="3" key="1">
    <citation type="submission" date="2014-11" db="EMBL/GenBank/DDBJ databases">
        <authorList>
            <person name="Zhu J."/>
            <person name="Qi W."/>
            <person name="Song R."/>
        </authorList>
    </citation>
    <scope>NUCLEOTIDE SEQUENCE</scope>
</reference>
<evidence type="ECO:0000256" key="1">
    <source>
        <dbReference type="SAM" id="MobiDB-lite"/>
    </source>
</evidence>
<proteinExistence type="predicted"/>
<reference evidence="3" key="2">
    <citation type="journal article" date="2015" name="ISME J.">
        <title>A new class of marine Euryarchaeota group II from the Mediterranean deep chlorophyll maximum.</title>
        <authorList>
            <person name="Martin-Cuadrado A.B."/>
            <person name="Garcia-Heredia I."/>
            <person name="Molto A.G."/>
            <person name="Lopez-Ubeda R."/>
            <person name="Kimes N."/>
            <person name="Lopez-Garcia P."/>
            <person name="Moreira D."/>
            <person name="Rodriguez-Valera F."/>
        </authorList>
    </citation>
    <scope>NUCLEOTIDE SEQUENCE</scope>
</reference>
<evidence type="ECO:0000256" key="2">
    <source>
        <dbReference type="SAM" id="Phobius"/>
    </source>
</evidence>
<name>A0A1B1TDX4_9ARCH</name>
<keyword evidence="2" id="KW-1133">Transmembrane helix</keyword>
<dbReference type="EMBL" id="KP211889">
    <property type="protein sequence ID" value="ANV80462.1"/>
    <property type="molecule type" value="Genomic_DNA"/>
</dbReference>
<feature type="region of interest" description="Disordered" evidence="1">
    <location>
        <begin position="933"/>
        <end position="960"/>
    </location>
</feature>
<accession>A0A1B1TDX4</accession>
<organism evidence="3">
    <name type="scientific">uncultured Poseidoniia archaeon</name>
    <dbReference type="NCBI Taxonomy" id="1697135"/>
    <lineage>
        <taxon>Archaea</taxon>
        <taxon>Methanobacteriati</taxon>
        <taxon>Thermoplasmatota</taxon>
        <taxon>Candidatus Poseidoniia</taxon>
        <taxon>environmental samples</taxon>
    </lineage>
</organism>
<feature type="transmembrane region" description="Helical" evidence="2">
    <location>
        <begin position="807"/>
        <end position="829"/>
    </location>
</feature>
<evidence type="ECO:0000313" key="3">
    <source>
        <dbReference type="EMBL" id="ANV80462.1"/>
    </source>
</evidence>
<dbReference type="Gene3D" id="3.40.50.1110">
    <property type="entry name" value="SGNH hydrolase"/>
    <property type="match status" value="1"/>
</dbReference>